<reference evidence="2" key="1">
    <citation type="submission" date="2016-10" db="EMBL/GenBank/DDBJ databases">
        <authorList>
            <person name="Varghese N."/>
            <person name="Submissions S."/>
        </authorList>
    </citation>
    <scope>NUCLEOTIDE SEQUENCE [LARGE SCALE GENOMIC DNA]</scope>
    <source>
        <strain evidence="2">DSM 44260</strain>
    </source>
</reference>
<keyword evidence="1" id="KW-0560">Oxidoreductase</keyword>
<evidence type="ECO:0000313" key="2">
    <source>
        <dbReference type="Proteomes" id="UP000199051"/>
    </source>
</evidence>
<name>A0A1H9X9I5_9PSEU</name>
<dbReference type="GO" id="GO:0019441">
    <property type="term" value="P:L-tryptophan catabolic process to kynurenine"/>
    <property type="evidence" value="ECO:0007669"/>
    <property type="project" value="InterPro"/>
</dbReference>
<dbReference type="AlphaFoldDB" id="A0A1H9X9I5"/>
<dbReference type="EMBL" id="FOGI01000013">
    <property type="protein sequence ID" value="SES42537.1"/>
    <property type="molecule type" value="Genomic_DNA"/>
</dbReference>
<dbReference type="Pfam" id="PF03301">
    <property type="entry name" value="Trp_dioxygenase"/>
    <property type="match status" value="1"/>
</dbReference>
<dbReference type="Proteomes" id="UP000199051">
    <property type="component" value="Unassembled WGS sequence"/>
</dbReference>
<dbReference type="GO" id="GO:0020037">
    <property type="term" value="F:heme binding"/>
    <property type="evidence" value="ECO:0007669"/>
    <property type="project" value="InterPro"/>
</dbReference>
<dbReference type="GO" id="GO:0019442">
    <property type="term" value="P:L-tryptophan catabolic process to acetyl-CoA"/>
    <property type="evidence" value="ECO:0007669"/>
    <property type="project" value="TreeGrafter"/>
</dbReference>
<dbReference type="InterPro" id="IPR004981">
    <property type="entry name" value="Trp_2_3_dOase"/>
</dbReference>
<protein>
    <submittedName>
        <fullName evidence="1">Tryptophan 2,3-dioxygenase (Vermilion)</fullName>
    </submittedName>
</protein>
<evidence type="ECO:0000313" key="1">
    <source>
        <dbReference type="EMBL" id="SES42537.1"/>
    </source>
</evidence>
<sequence length="388" mass="43509">MHPDTALHTGLRRLPGSAEELAARLATTALSELTRDEIDALSRTYDDALAGPSTDENETLRLLTRPFSTRLVIPEYYRYTALHVHDWFIARQDDVVAGCLLAAHATLAELARLEHEEAARHAVVPEHIAERIRRLETLIDHVGGLAVTPGTTTDDLVRAAWLDERKQRQLLVLKRCCGLRRSDKHDEHVFIRAVLACELAFYLVRHSARRVLAALRGDRAQLGFLVGQVATFADLINRVFHMLKTLSPELFLGFRDATGDASALQSLNYHLMELVLYGYDERKLETYTRFAHLDQINNSRLRELQSLRDAALSGVDSGLTEGFAEVEQHLLVLRGRHYGLGRTYLPNITGSGGTEGAAYLKRYVDKTGLRSGDLVDDADELITRYAFC</sequence>
<proteinExistence type="predicted"/>
<dbReference type="GO" id="GO:0046872">
    <property type="term" value="F:metal ion binding"/>
    <property type="evidence" value="ECO:0007669"/>
    <property type="project" value="InterPro"/>
</dbReference>
<accession>A0A1H9X9I5</accession>
<dbReference type="RefSeq" id="WP_092784981.1">
    <property type="nucleotide sequence ID" value="NZ_FOGI01000013.1"/>
</dbReference>
<dbReference type="Gene3D" id="1.20.58.480">
    <property type="match status" value="1"/>
</dbReference>
<dbReference type="PANTHER" id="PTHR10138:SF0">
    <property type="entry name" value="TRYPTOPHAN 2,3-DIOXYGENASE"/>
    <property type="match status" value="1"/>
</dbReference>
<dbReference type="InterPro" id="IPR037217">
    <property type="entry name" value="Trp/Indoleamine_2_3_dOase-like"/>
</dbReference>
<organism evidence="1 2">
    <name type="scientific">Actinokineospora terrae</name>
    <dbReference type="NCBI Taxonomy" id="155974"/>
    <lineage>
        <taxon>Bacteria</taxon>
        <taxon>Bacillati</taxon>
        <taxon>Actinomycetota</taxon>
        <taxon>Actinomycetes</taxon>
        <taxon>Pseudonocardiales</taxon>
        <taxon>Pseudonocardiaceae</taxon>
        <taxon>Actinokineospora</taxon>
    </lineage>
</organism>
<dbReference type="SUPFAM" id="SSF140959">
    <property type="entry name" value="Indolic compounds 2,3-dioxygenase-like"/>
    <property type="match status" value="1"/>
</dbReference>
<keyword evidence="1" id="KW-0223">Dioxygenase</keyword>
<dbReference type="STRING" id="155974.SAMN04487818_113153"/>
<dbReference type="GO" id="GO:0004833">
    <property type="term" value="F:L-tryptophan 2,3-dioxygenase activity"/>
    <property type="evidence" value="ECO:0007669"/>
    <property type="project" value="InterPro"/>
</dbReference>
<keyword evidence="2" id="KW-1185">Reference proteome</keyword>
<dbReference type="PANTHER" id="PTHR10138">
    <property type="entry name" value="TRYPTOPHAN 2,3-DIOXYGENASE"/>
    <property type="match status" value="1"/>
</dbReference>
<gene>
    <name evidence="1" type="ORF">SAMN04487818_113153</name>
</gene>